<dbReference type="EMBL" id="MN739888">
    <property type="protein sequence ID" value="QHT76062.1"/>
    <property type="molecule type" value="Genomic_DNA"/>
</dbReference>
<sequence>MFNNQVCGKFDATLVPKAPFWHRSCQGSDNIVGKNTKNVKKRMKKE</sequence>
<evidence type="ECO:0000313" key="1">
    <source>
        <dbReference type="EMBL" id="QHT76062.1"/>
    </source>
</evidence>
<proteinExistence type="predicted"/>
<accession>A0A6C0H656</accession>
<organism evidence="1">
    <name type="scientific">viral metagenome</name>
    <dbReference type="NCBI Taxonomy" id="1070528"/>
    <lineage>
        <taxon>unclassified sequences</taxon>
        <taxon>metagenomes</taxon>
        <taxon>organismal metagenomes</taxon>
    </lineage>
</organism>
<reference evidence="1" key="1">
    <citation type="journal article" date="2020" name="Nature">
        <title>Giant virus diversity and host interactions through global metagenomics.</title>
        <authorList>
            <person name="Schulz F."/>
            <person name="Roux S."/>
            <person name="Paez-Espino D."/>
            <person name="Jungbluth S."/>
            <person name="Walsh D.A."/>
            <person name="Denef V.J."/>
            <person name="McMahon K.D."/>
            <person name="Konstantinidis K.T."/>
            <person name="Eloe-Fadrosh E.A."/>
            <person name="Kyrpides N.C."/>
            <person name="Woyke T."/>
        </authorList>
    </citation>
    <scope>NUCLEOTIDE SEQUENCE</scope>
    <source>
        <strain evidence="1">GVMAG-M-3300023179-71</strain>
    </source>
</reference>
<dbReference type="AlphaFoldDB" id="A0A6C0H656"/>
<protein>
    <submittedName>
        <fullName evidence="1">Uncharacterized protein</fullName>
    </submittedName>
</protein>
<name>A0A6C0H656_9ZZZZ</name>